<sequence>FPTETVYGLGANALNPNAIKKIFKAKNRPSDNPLIVHISSREQIHDLARNIPKTALKLADTFWPGPLTMILKRKKIVPDITTCNLDTVAVRMPDNPIALKLITLSGVPIAAPSANLSGRPSPTTARHVINDLNGRIDAIIDAGPVEIGVESTVVDMTSSIPVILRPGRAGIEELRECIGEIRIGYKDQTTAEKEIVRSPGMKYTHYSPRTKVVLVEGGEGVVADMIIELILQYQEDKISYGLLVLNETAEHITEYITIKEMFSLGKRNKPSDAAYNLFAGLRYLDERNVDVIIVDGSLGHEGIGEAIWNRLSKAADEIIDVT</sequence>
<proteinExistence type="predicted"/>
<accession>A0AC61S9G7</accession>
<comment type="caution">
    <text evidence="1">The sequence shown here is derived from an EMBL/GenBank/DDBJ whole genome shotgun (WGS) entry which is preliminary data.</text>
</comment>
<organism evidence="1 2">
    <name type="scientific">Candidatus Methanomarinus sp</name>
    <dbReference type="NCBI Taxonomy" id="3386244"/>
    <lineage>
        <taxon>Archaea</taxon>
        <taxon>Methanobacteriati</taxon>
        <taxon>Methanobacteriota</taxon>
        <taxon>Stenosarchaea group</taxon>
        <taxon>Methanomicrobia</taxon>
        <taxon>Methanosarcinales</taxon>
        <taxon>ANME-2 cluster</taxon>
        <taxon>Candidatus Methanocomedenaceae</taxon>
        <taxon>Candidatus Methanomarinus</taxon>
    </lineage>
</organism>
<evidence type="ECO:0000313" key="1">
    <source>
        <dbReference type="EMBL" id="TKY91313.1"/>
    </source>
</evidence>
<dbReference type="EMBL" id="QYBA01000219">
    <property type="protein sequence ID" value="TKY91313.1"/>
    <property type="molecule type" value="Genomic_DNA"/>
</dbReference>
<name>A0AC61S9G7_9EURY</name>
<evidence type="ECO:0000313" key="2">
    <source>
        <dbReference type="Proteomes" id="UP000315423"/>
    </source>
</evidence>
<feature type="non-terminal residue" evidence="1">
    <location>
        <position position="1"/>
    </location>
</feature>
<dbReference type="Proteomes" id="UP000315423">
    <property type="component" value="Unassembled WGS sequence"/>
</dbReference>
<reference evidence="1" key="1">
    <citation type="submission" date="2018-09" db="EMBL/GenBank/DDBJ databases">
        <title>A genomic encyclopedia of anaerobic methanotrophic archaea.</title>
        <authorList>
            <person name="Skennerton C.T."/>
            <person name="Chadwick G.L."/>
            <person name="Laso-Perez R."/>
            <person name="Leu A.O."/>
            <person name="Speth D.R."/>
            <person name="Yu H."/>
            <person name="Morgan-Lang C."/>
            <person name="Hatzenpichler R."/>
            <person name="Goudeau D."/>
            <person name="Malmstrom R."/>
            <person name="Woyke T."/>
            <person name="Hallam S."/>
            <person name="Tyson G.W."/>
            <person name="Wegener G."/>
            <person name="Boetius A."/>
            <person name="Orphan V.J."/>
        </authorList>
    </citation>
    <scope>NUCLEOTIDE SEQUENCE</scope>
    <source>
        <strain evidence="1">CONS3730D10UFb2</strain>
    </source>
</reference>
<protein>
    <submittedName>
        <fullName evidence="1">Threonylcarbamoyl-AMP synthase</fullName>
    </submittedName>
</protein>
<gene>
    <name evidence="1" type="ORF">C5S46_06520</name>
</gene>